<dbReference type="PANTHER" id="PTHR43319">
    <property type="entry name" value="BETA-LACTAMASE-RELATED"/>
    <property type="match status" value="1"/>
</dbReference>
<dbReference type="PANTHER" id="PTHR43319:SF3">
    <property type="entry name" value="BETA-LACTAMASE-RELATED DOMAIN-CONTAINING PROTEIN"/>
    <property type="match status" value="1"/>
</dbReference>
<dbReference type="SUPFAM" id="SSF56601">
    <property type="entry name" value="beta-lactamase/transpeptidase-like"/>
    <property type="match status" value="1"/>
</dbReference>
<accession>A0A0F9HBF1</accession>
<sequence>MSNGIEIKGFCNPQFKAVQDVFAKNFEQFDELGASLAVTLNGKFVMDIWAGWADAAKTRSWEENTIVCVFSTTKIMASICILMLSEQGLLDINSPVSKYWPEFGQNGKEKILIKHVLGHTAGIPSWDELFPLKEFLNWEKMIKLLEKQKPWWEPGTMGGYHAFTFGFILGELVKRVTGKTLATFFKENVAKPLSADFSIGIANEFEKRVADLLPPDTPFIGDELEKDSIIYKILGIPAGWTLGGDMTKEFVKFCNTSAFHKFDLPATNGFANARSVARIASAIACGGNVDNVHLLSQSTLNEALKEQFKGNGYMFIDGICYGTGFGLPSDILPIKNPNTLFWGGWGGSVCIMDLDAKLSISYVMNKMRIQPPEESIKNKFASDSRANQIVSAVYGAL</sequence>
<proteinExistence type="predicted"/>
<dbReference type="InterPro" id="IPR001466">
    <property type="entry name" value="Beta-lactam-related"/>
</dbReference>
<gene>
    <name evidence="2" type="ORF">LCGC14_2085270</name>
</gene>
<feature type="domain" description="Beta-lactamase-related" evidence="1">
    <location>
        <begin position="22"/>
        <end position="369"/>
    </location>
</feature>
<dbReference type="Pfam" id="PF00144">
    <property type="entry name" value="Beta-lactamase"/>
    <property type="match status" value="1"/>
</dbReference>
<dbReference type="InterPro" id="IPR012338">
    <property type="entry name" value="Beta-lactam/transpept-like"/>
</dbReference>
<dbReference type="Gene3D" id="3.40.710.10">
    <property type="entry name" value="DD-peptidase/beta-lactamase superfamily"/>
    <property type="match status" value="1"/>
</dbReference>
<reference evidence="2" key="1">
    <citation type="journal article" date="2015" name="Nature">
        <title>Complex archaea that bridge the gap between prokaryotes and eukaryotes.</title>
        <authorList>
            <person name="Spang A."/>
            <person name="Saw J.H."/>
            <person name="Jorgensen S.L."/>
            <person name="Zaremba-Niedzwiedzka K."/>
            <person name="Martijn J."/>
            <person name="Lind A.E."/>
            <person name="van Eijk R."/>
            <person name="Schleper C."/>
            <person name="Guy L."/>
            <person name="Ettema T.J."/>
        </authorList>
    </citation>
    <scope>NUCLEOTIDE SEQUENCE</scope>
</reference>
<name>A0A0F9HBF1_9ZZZZ</name>
<comment type="caution">
    <text evidence="2">The sequence shown here is derived from an EMBL/GenBank/DDBJ whole genome shotgun (WGS) entry which is preliminary data.</text>
</comment>
<evidence type="ECO:0000259" key="1">
    <source>
        <dbReference type="Pfam" id="PF00144"/>
    </source>
</evidence>
<dbReference type="EMBL" id="LAZR01025286">
    <property type="protein sequence ID" value="KKL72402.1"/>
    <property type="molecule type" value="Genomic_DNA"/>
</dbReference>
<protein>
    <recommendedName>
        <fullName evidence="1">Beta-lactamase-related domain-containing protein</fullName>
    </recommendedName>
</protein>
<evidence type="ECO:0000313" key="2">
    <source>
        <dbReference type="EMBL" id="KKL72402.1"/>
    </source>
</evidence>
<dbReference type="InterPro" id="IPR052907">
    <property type="entry name" value="Beta-lactamase/esterase"/>
</dbReference>
<organism evidence="2">
    <name type="scientific">marine sediment metagenome</name>
    <dbReference type="NCBI Taxonomy" id="412755"/>
    <lineage>
        <taxon>unclassified sequences</taxon>
        <taxon>metagenomes</taxon>
        <taxon>ecological metagenomes</taxon>
    </lineage>
</organism>
<dbReference type="AlphaFoldDB" id="A0A0F9HBF1"/>